<evidence type="ECO:0000256" key="1">
    <source>
        <dbReference type="SAM" id="SignalP"/>
    </source>
</evidence>
<dbReference type="EMBL" id="BMKK01000007">
    <property type="protein sequence ID" value="GGD68461.1"/>
    <property type="molecule type" value="Genomic_DNA"/>
</dbReference>
<protein>
    <recommendedName>
        <fullName evidence="4">OB-fold nucleic acid binding domain-containing protein</fullName>
    </recommendedName>
</protein>
<organism evidence="2 3">
    <name type="scientific">Emticicia aquatilis</name>
    <dbReference type="NCBI Taxonomy" id="1537369"/>
    <lineage>
        <taxon>Bacteria</taxon>
        <taxon>Pseudomonadati</taxon>
        <taxon>Bacteroidota</taxon>
        <taxon>Cytophagia</taxon>
        <taxon>Cytophagales</taxon>
        <taxon>Leadbetterellaceae</taxon>
        <taxon>Emticicia</taxon>
    </lineage>
</organism>
<sequence length="92" mass="10667">MYKKTITFLFLIIGINSFAQNDTLKAEQAKNYLGKEVIIKGYITSTRLFDKDGKKTFLINLDKRYPENPLTVELYDAAYKALNLKAEIEERI</sequence>
<evidence type="ECO:0000313" key="2">
    <source>
        <dbReference type="EMBL" id="GGD68461.1"/>
    </source>
</evidence>
<gene>
    <name evidence="2" type="ORF">GCM10011514_35710</name>
</gene>
<keyword evidence="1" id="KW-0732">Signal</keyword>
<comment type="caution">
    <text evidence="2">The sequence shown here is derived from an EMBL/GenBank/DDBJ whole genome shotgun (WGS) entry which is preliminary data.</text>
</comment>
<feature type="chain" id="PRO_5037226542" description="OB-fold nucleic acid binding domain-containing protein" evidence="1">
    <location>
        <begin position="20"/>
        <end position="92"/>
    </location>
</feature>
<evidence type="ECO:0000313" key="3">
    <source>
        <dbReference type="Proteomes" id="UP000609064"/>
    </source>
</evidence>
<proteinExistence type="predicted"/>
<dbReference type="RefSeq" id="WP_188767912.1">
    <property type="nucleotide sequence ID" value="NZ_BMKK01000007.1"/>
</dbReference>
<name>A0A916YZH7_9BACT</name>
<reference evidence="2" key="1">
    <citation type="journal article" date="2014" name="Int. J. Syst. Evol. Microbiol.">
        <title>Complete genome sequence of Corynebacterium casei LMG S-19264T (=DSM 44701T), isolated from a smear-ripened cheese.</title>
        <authorList>
            <consortium name="US DOE Joint Genome Institute (JGI-PGF)"/>
            <person name="Walter F."/>
            <person name="Albersmeier A."/>
            <person name="Kalinowski J."/>
            <person name="Ruckert C."/>
        </authorList>
    </citation>
    <scope>NUCLEOTIDE SEQUENCE</scope>
    <source>
        <strain evidence="2">CGMCC 1.15958</strain>
    </source>
</reference>
<dbReference type="AlphaFoldDB" id="A0A916YZH7"/>
<keyword evidence="3" id="KW-1185">Reference proteome</keyword>
<accession>A0A916YZH7</accession>
<dbReference type="Proteomes" id="UP000609064">
    <property type="component" value="Unassembled WGS sequence"/>
</dbReference>
<evidence type="ECO:0008006" key="4">
    <source>
        <dbReference type="Google" id="ProtNLM"/>
    </source>
</evidence>
<reference evidence="2" key="2">
    <citation type="submission" date="2020-09" db="EMBL/GenBank/DDBJ databases">
        <authorList>
            <person name="Sun Q."/>
            <person name="Zhou Y."/>
        </authorList>
    </citation>
    <scope>NUCLEOTIDE SEQUENCE</scope>
    <source>
        <strain evidence="2">CGMCC 1.15958</strain>
    </source>
</reference>
<feature type="signal peptide" evidence="1">
    <location>
        <begin position="1"/>
        <end position="19"/>
    </location>
</feature>